<evidence type="ECO:0008006" key="4">
    <source>
        <dbReference type="Google" id="ProtNLM"/>
    </source>
</evidence>
<dbReference type="AlphaFoldDB" id="A0A9E2L473"/>
<evidence type="ECO:0000256" key="1">
    <source>
        <dbReference type="SAM" id="SignalP"/>
    </source>
</evidence>
<name>A0A9E2L473_9SPIR</name>
<feature type="signal peptide" evidence="1">
    <location>
        <begin position="1"/>
        <end position="21"/>
    </location>
</feature>
<dbReference type="Proteomes" id="UP000823914">
    <property type="component" value="Unassembled WGS sequence"/>
</dbReference>
<evidence type="ECO:0000313" key="3">
    <source>
        <dbReference type="Proteomes" id="UP000823914"/>
    </source>
</evidence>
<gene>
    <name evidence="2" type="ORF">IAA16_07885</name>
</gene>
<organism evidence="2 3">
    <name type="scientific">Candidatus Treponema excrementipullorum</name>
    <dbReference type="NCBI Taxonomy" id="2838768"/>
    <lineage>
        <taxon>Bacteria</taxon>
        <taxon>Pseudomonadati</taxon>
        <taxon>Spirochaetota</taxon>
        <taxon>Spirochaetia</taxon>
        <taxon>Spirochaetales</taxon>
        <taxon>Treponemataceae</taxon>
        <taxon>Treponema</taxon>
    </lineage>
</organism>
<evidence type="ECO:0000313" key="2">
    <source>
        <dbReference type="EMBL" id="MBU3850468.1"/>
    </source>
</evidence>
<feature type="chain" id="PRO_5038846685" description="Lipoprotein" evidence="1">
    <location>
        <begin position="22"/>
        <end position="145"/>
    </location>
</feature>
<comment type="caution">
    <text evidence="2">The sequence shown here is derived from an EMBL/GenBank/DDBJ whole genome shotgun (WGS) entry which is preliminary data.</text>
</comment>
<sequence>MKKCFATVAVVALICSLTACSRLVSLWESKHVISAWEADFVSYGSPIKLKAEFYKDNTFLISGTNAGKKASLSGKVLRGDPAAEEGQLSLVILSMTDPGATETFTFTEETGPKDTGVISGNQMFLSETLGQNPLTKKNRKFLFFF</sequence>
<dbReference type="PROSITE" id="PS51257">
    <property type="entry name" value="PROKAR_LIPOPROTEIN"/>
    <property type="match status" value="1"/>
</dbReference>
<dbReference type="EMBL" id="JAHLFV010000185">
    <property type="protein sequence ID" value="MBU3850468.1"/>
    <property type="molecule type" value="Genomic_DNA"/>
</dbReference>
<reference evidence="2" key="1">
    <citation type="journal article" date="2021" name="PeerJ">
        <title>Extensive microbial diversity within the chicken gut microbiome revealed by metagenomics and culture.</title>
        <authorList>
            <person name="Gilroy R."/>
            <person name="Ravi A."/>
            <person name="Getino M."/>
            <person name="Pursley I."/>
            <person name="Horton D.L."/>
            <person name="Alikhan N.F."/>
            <person name="Baker D."/>
            <person name="Gharbi K."/>
            <person name="Hall N."/>
            <person name="Watson M."/>
            <person name="Adriaenssens E.M."/>
            <person name="Foster-Nyarko E."/>
            <person name="Jarju S."/>
            <person name="Secka A."/>
            <person name="Antonio M."/>
            <person name="Oren A."/>
            <person name="Chaudhuri R.R."/>
            <person name="La Ragione R."/>
            <person name="Hildebrand F."/>
            <person name="Pallen M.J."/>
        </authorList>
    </citation>
    <scope>NUCLEOTIDE SEQUENCE</scope>
    <source>
        <strain evidence="2">Gambia15-2214</strain>
    </source>
</reference>
<accession>A0A9E2L473</accession>
<proteinExistence type="predicted"/>
<protein>
    <recommendedName>
        <fullName evidence="4">Lipoprotein</fullName>
    </recommendedName>
</protein>
<reference evidence="2" key="2">
    <citation type="submission" date="2021-04" db="EMBL/GenBank/DDBJ databases">
        <authorList>
            <person name="Gilroy R."/>
        </authorList>
    </citation>
    <scope>NUCLEOTIDE SEQUENCE</scope>
    <source>
        <strain evidence="2">Gambia15-2214</strain>
    </source>
</reference>
<keyword evidence="1" id="KW-0732">Signal</keyword>